<accession>A0A0H5AY11</accession>
<protein>
    <submittedName>
        <fullName evidence="1">Uncharacterized protein</fullName>
    </submittedName>
</protein>
<sequence>MSDRLPHDRFGVGDVVQAIAVDKKQHTRANLEFPNQLPQEVTELLEKLDKACLAHELPYYYAFSMPGGILCRSDIGHYPQNLNIPFLMSRASAAGDQGHMMEVMQQGMPLMAQR</sequence>
<name>A0A0H5AY11_BPK21</name>
<dbReference type="EMBL" id="LC064302">
    <property type="protein sequence ID" value="BAR94671.1"/>
    <property type="molecule type" value="Genomic_DNA"/>
</dbReference>
<dbReference type="OrthoDB" id="34144at10239"/>
<organism evidence="1 2">
    <name type="scientific">Pseudomonas phage KPP21</name>
    <dbReference type="NCBI Taxonomy" id="1678082"/>
    <lineage>
        <taxon>Viruses</taxon>
        <taxon>Duplodnaviria</taxon>
        <taxon>Heunggongvirae</taxon>
        <taxon>Uroviricota</taxon>
        <taxon>Caudoviricetes</taxon>
        <taxon>Schitoviridae</taxon>
        <taxon>Migulavirinae</taxon>
        <taxon>Luzseptimavirus</taxon>
        <taxon>Luzseptimavirus KPP21</taxon>
    </lineage>
</organism>
<evidence type="ECO:0000313" key="2">
    <source>
        <dbReference type="Proteomes" id="UP000203732"/>
    </source>
</evidence>
<reference evidence="1 2" key="1">
    <citation type="submission" date="2015-07" db="EMBL/GenBank/DDBJ databases">
        <title>Characterization of Pseudomonas aeruginosa phage KPP21 belonging to family Podoviridae genus N4-like viruses, isolated in Japan.</title>
        <authorList>
            <person name="Shigehisa R."/>
            <person name="Uchiyama J."/>
            <person name="Kato S."/>
            <person name="Takemura-Uchiyama I."/>
            <person name="Ujihara T."/>
            <person name="Sakaguchi Y."/>
            <person name="Okamoto N."/>
            <person name="Shimakura H."/>
            <person name="Daibata M."/>
            <person name="Sakaguchi M."/>
            <person name="Matsuzaki S."/>
        </authorList>
    </citation>
    <scope>NUCLEOTIDE SEQUENCE [LARGE SCALE GENOMIC DNA]</scope>
</reference>
<keyword evidence="2" id="KW-1185">Reference proteome</keyword>
<dbReference type="Proteomes" id="UP000203732">
    <property type="component" value="Segment"/>
</dbReference>
<dbReference type="GeneID" id="26645328"/>
<organismHost>
    <name type="scientific">Pseudomonas aeruginosa</name>
    <dbReference type="NCBI Taxonomy" id="287"/>
</organismHost>
<proteinExistence type="predicted"/>
<dbReference type="KEGG" id="vg:26645328"/>
<dbReference type="RefSeq" id="YP_009219061.1">
    <property type="nucleotide sequence ID" value="NC_029017.1"/>
</dbReference>
<evidence type="ECO:0000313" key="1">
    <source>
        <dbReference type="EMBL" id="BAR94671.1"/>
    </source>
</evidence>